<evidence type="ECO:0008006" key="3">
    <source>
        <dbReference type="Google" id="ProtNLM"/>
    </source>
</evidence>
<proteinExistence type="predicted"/>
<comment type="caution">
    <text evidence="2">The sequence shown here is derived from an EMBL/GenBank/DDBJ whole genome shotgun (WGS) entry which is preliminary data.</text>
</comment>
<feature type="chain" id="PRO_5035875317" description="Secreted protein" evidence="1">
    <location>
        <begin position="27"/>
        <end position="81"/>
    </location>
</feature>
<organism evidence="2">
    <name type="scientific">Brassica cretica</name>
    <name type="common">Mustard</name>
    <dbReference type="NCBI Taxonomy" id="69181"/>
    <lineage>
        <taxon>Eukaryota</taxon>
        <taxon>Viridiplantae</taxon>
        <taxon>Streptophyta</taxon>
        <taxon>Embryophyta</taxon>
        <taxon>Tracheophyta</taxon>
        <taxon>Spermatophyta</taxon>
        <taxon>Magnoliopsida</taxon>
        <taxon>eudicotyledons</taxon>
        <taxon>Gunneridae</taxon>
        <taxon>Pentapetalae</taxon>
        <taxon>rosids</taxon>
        <taxon>malvids</taxon>
        <taxon>Brassicales</taxon>
        <taxon>Brassicaceae</taxon>
        <taxon>Brassiceae</taxon>
        <taxon>Brassica</taxon>
    </lineage>
</organism>
<accession>A0A8S9KGX1</accession>
<gene>
    <name evidence="2" type="ORF">F2Q70_00045562</name>
</gene>
<feature type="signal peptide" evidence="1">
    <location>
        <begin position="1"/>
        <end position="26"/>
    </location>
</feature>
<protein>
    <recommendedName>
        <fullName evidence="3">Secreted protein</fullName>
    </recommendedName>
</protein>
<dbReference type="AlphaFoldDB" id="A0A8S9KGX1"/>
<evidence type="ECO:0000256" key="1">
    <source>
        <dbReference type="SAM" id="SignalP"/>
    </source>
</evidence>
<sequence>MATDPSFMVTLTVTLMFMVASSTVTARPLMKPTMGAPSPSISLVYHLRLGEETGYRWASPMQLRHCSGELIMLLTVRLIKT</sequence>
<evidence type="ECO:0000313" key="2">
    <source>
        <dbReference type="EMBL" id="KAF2593027.1"/>
    </source>
</evidence>
<name>A0A8S9KGX1_BRACR</name>
<dbReference type="EMBL" id="QGKY02000164">
    <property type="protein sequence ID" value="KAF2593027.1"/>
    <property type="molecule type" value="Genomic_DNA"/>
</dbReference>
<keyword evidence="1" id="KW-0732">Signal</keyword>
<reference evidence="2" key="1">
    <citation type="submission" date="2019-12" db="EMBL/GenBank/DDBJ databases">
        <title>Genome sequencing and annotation of Brassica cretica.</title>
        <authorList>
            <person name="Studholme D.J."/>
            <person name="Sarris P.F."/>
        </authorList>
    </citation>
    <scope>NUCLEOTIDE SEQUENCE</scope>
    <source>
        <strain evidence="2">PFS-102/07</strain>
        <tissue evidence="2">Leaf</tissue>
    </source>
</reference>